<keyword evidence="2" id="KW-0732">Signal</keyword>
<proteinExistence type="predicted"/>
<feature type="compositionally biased region" description="Acidic residues" evidence="1">
    <location>
        <begin position="120"/>
        <end position="130"/>
    </location>
</feature>
<dbReference type="EMBL" id="HBUE01322170">
    <property type="protein sequence ID" value="CAG6588779.1"/>
    <property type="molecule type" value="Transcribed_RNA"/>
</dbReference>
<accession>A0A8D8AJ69</accession>
<dbReference type="EMBL" id="HBUE01033971">
    <property type="protein sequence ID" value="CAG6458041.1"/>
    <property type="molecule type" value="Transcribed_RNA"/>
</dbReference>
<feature type="compositionally biased region" description="Basic residues" evidence="1">
    <location>
        <begin position="96"/>
        <end position="116"/>
    </location>
</feature>
<dbReference type="EMBL" id="HBUE01033973">
    <property type="protein sequence ID" value="CAG6458042.1"/>
    <property type="molecule type" value="Transcribed_RNA"/>
</dbReference>
<feature type="region of interest" description="Disordered" evidence="1">
    <location>
        <begin position="75"/>
        <end position="141"/>
    </location>
</feature>
<feature type="signal peptide" evidence="2">
    <location>
        <begin position="1"/>
        <end position="26"/>
    </location>
</feature>
<organism evidence="3">
    <name type="scientific">Culex pipiens</name>
    <name type="common">House mosquito</name>
    <dbReference type="NCBI Taxonomy" id="7175"/>
    <lineage>
        <taxon>Eukaryota</taxon>
        <taxon>Metazoa</taxon>
        <taxon>Ecdysozoa</taxon>
        <taxon>Arthropoda</taxon>
        <taxon>Hexapoda</taxon>
        <taxon>Insecta</taxon>
        <taxon>Pterygota</taxon>
        <taxon>Neoptera</taxon>
        <taxon>Endopterygota</taxon>
        <taxon>Diptera</taxon>
        <taxon>Nematocera</taxon>
        <taxon>Culicoidea</taxon>
        <taxon>Culicidae</taxon>
        <taxon>Culicinae</taxon>
        <taxon>Culicini</taxon>
        <taxon>Culex</taxon>
        <taxon>Culex</taxon>
    </lineage>
</organism>
<name>A0A8D8AJ69_CULPI</name>
<dbReference type="EMBL" id="HBUE01215609">
    <property type="protein sequence ID" value="CAG6536779.1"/>
    <property type="molecule type" value="Transcribed_RNA"/>
</dbReference>
<evidence type="ECO:0000313" key="3">
    <source>
        <dbReference type="EMBL" id="CAG6458042.1"/>
    </source>
</evidence>
<protein>
    <submittedName>
        <fullName evidence="3">(northern house mosquito) hypothetical protein</fullName>
    </submittedName>
</protein>
<sequence>MRLLRAALVTLFVVGTDVLTVPSVAARSITDQDRIDPLQSEDSLSDVVHRPKRRFKPDELAAANQVLDSLYLGQRRIGVPDPPPAPSTEPPPPPPTKKKPTQQQKKIQRKKGKQARQAKDDDDPDPDENAVDGGDSEDRLVGENGKVTLQIPGKLFGNATNLFLAAAKLVGDFITNSAIRSARFLQLFQPVFGRTLFIQIPTTTTESNDI</sequence>
<evidence type="ECO:0000256" key="2">
    <source>
        <dbReference type="SAM" id="SignalP"/>
    </source>
</evidence>
<evidence type="ECO:0000256" key="1">
    <source>
        <dbReference type="SAM" id="MobiDB-lite"/>
    </source>
</evidence>
<feature type="chain" id="PRO_5036260363" evidence="2">
    <location>
        <begin position="27"/>
        <end position="210"/>
    </location>
</feature>
<dbReference type="AlphaFoldDB" id="A0A8D8AJ69"/>
<feature type="compositionally biased region" description="Pro residues" evidence="1">
    <location>
        <begin position="80"/>
        <end position="95"/>
    </location>
</feature>
<reference evidence="3" key="1">
    <citation type="submission" date="2021-05" db="EMBL/GenBank/DDBJ databases">
        <authorList>
            <person name="Alioto T."/>
            <person name="Alioto T."/>
            <person name="Gomez Garrido J."/>
        </authorList>
    </citation>
    <scope>NUCLEOTIDE SEQUENCE</scope>
</reference>